<protein>
    <recommendedName>
        <fullName evidence="1">Glycosyl transferase family 1 domain-containing protein</fullName>
    </recommendedName>
</protein>
<sequence length="393" mass="45230">MRIFFASYTYIYEHNYRIFNYFKNKSNLVLVLPKKWRSTKGSKITTYTPKIKDIKTISTPALFYHSKYPVIKGQLKGWMPMLWFILKKESKPGDVFFSAYEPNLLVTYIYGLIAKNLKLKHIFFTWQNVPYGGRLTGFKLKLIEWLLKKNIELSTAGIFGMQKAYEVHKSYLEKYNSNIKIAIFNQSGVDTDVFKPEAKNNFREKYHLKDKKMIVYSGTFTRRKGTLPTIEAFAKLCKEIPSVHLIVIGAGELEGQVIQMIKDLEISQTVTLLPWQMNNDLAPIYAEADIMVHPSVPFEGWEEQMGLLMVQAQSCGLPVITSRTGSLEETVLNGKTGILIDTIEPVAIYKAMKQLLLDEKLRLSMSHAARQYVVEHFSSQATARKMEEFLNSL</sequence>
<dbReference type="Proteomes" id="UP000176834">
    <property type="component" value="Unassembled WGS sequence"/>
</dbReference>
<evidence type="ECO:0000313" key="3">
    <source>
        <dbReference type="Proteomes" id="UP000176834"/>
    </source>
</evidence>
<dbReference type="AlphaFoldDB" id="A0A1F8F0Y8"/>
<evidence type="ECO:0000259" key="1">
    <source>
        <dbReference type="Pfam" id="PF00534"/>
    </source>
</evidence>
<reference evidence="2 3" key="1">
    <citation type="journal article" date="2016" name="Nat. Commun.">
        <title>Thousands of microbial genomes shed light on interconnected biogeochemical processes in an aquifer system.</title>
        <authorList>
            <person name="Anantharaman K."/>
            <person name="Brown C.T."/>
            <person name="Hug L.A."/>
            <person name="Sharon I."/>
            <person name="Castelle C.J."/>
            <person name="Probst A.J."/>
            <person name="Thomas B.C."/>
            <person name="Singh A."/>
            <person name="Wilkins M.J."/>
            <person name="Karaoz U."/>
            <person name="Brodie E.L."/>
            <person name="Williams K.H."/>
            <person name="Hubbard S.S."/>
            <person name="Banfield J.F."/>
        </authorList>
    </citation>
    <scope>NUCLEOTIDE SEQUENCE [LARGE SCALE GENOMIC DNA]</scope>
</reference>
<dbReference type="InterPro" id="IPR001296">
    <property type="entry name" value="Glyco_trans_1"/>
</dbReference>
<dbReference type="SUPFAM" id="SSF53756">
    <property type="entry name" value="UDP-Glycosyltransferase/glycogen phosphorylase"/>
    <property type="match status" value="1"/>
</dbReference>
<name>A0A1F8F0Y8_9BACT</name>
<organism evidence="2 3">
    <name type="scientific">Candidatus Yanofskybacteria bacterium RIFCSPHIGHO2_02_FULL_38_22b</name>
    <dbReference type="NCBI Taxonomy" id="1802673"/>
    <lineage>
        <taxon>Bacteria</taxon>
        <taxon>Candidatus Yanofskyibacteriota</taxon>
    </lineage>
</organism>
<dbReference type="InterPro" id="IPR050194">
    <property type="entry name" value="Glycosyltransferase_grp1"/>
</dbReference>
<feature type="domain" description="Glycosyl transferase family 1" evidence="1">
    <location>
        <begin position="200"/>
        <end position="371"/>
    </location>
</feature>
<evidence type="ECO:0000313" key="2">
    <source>
        <dbReference type="EMBL" id="OGN06783.1"/>
    </source>
</evidence>
<dbReference type="EMBL" id="MGJN01000015">
    <property type="protein sequence ID" value="OGN06783.1"/>
    <property type="molecule type" value="Genomic_DNA"/>
</dbReference>
<dbReference type="Gene3D" id="3.40.50.2000">
    <property type="entry name" value="Glycogen Phosphorylase B"/>
    <property type="match status" value="2"/>
</dbReference>
<accession>A0A1F8F0Y8</accession>
<dbReference type="PANTHER" id="PTHR45947:SF3">
    <property type="entry name" value="SULFOQUINOVOSYL TRANSFERASE SQD2"/>
    <property type="match status" value="1"/>
</dbReference>
<dbReference type="GO" id="GO:0016757">
    <property type="term" value="F:glycosyltransferase activity"/>
    <property type="evidence" value="ECO:0007669"/>
    <property type="project" value="InterPro"/>
</dbReference>
<dbReference type="PANTHER" id="PTHR45947">
    <property type="entry name" value="SULFOQUINOVOSYL TRANSFERASE SQD2"/>
    <property type="match status" value="1"/>
</dbReference>
<proteinExistence type="predicted"/>
<dbReference type="CDD" id="cd03801">
    <property type="entry name" value="GT4_PimA-like"/>
    <property type="match status" value="1"/>
</dbReference>
<dbReference type="Pfam" id="PF00534">
    <property type="entry name" value="Glycos_transf_1"/>
    <property type="match status" value="1"/>
</dbReference>
<comment type="caution">
    <text evidence="2">The sequence shown here is derived from an EMBL/GenBank/DDBJ whole genome shotgun (WGS) entry which is preliminary data.</text>
</comment>
<gene>
    <name evidence="2" type="ORF">A3B86_00240</name>
</gene>